<reference evidence="1 2" key="1">
    <citation type="submission" date="2016-10" db="EMBL/GenBank/DDBJ databases">
        <authorList>
            <person name="de Groot N.N."/>
        </authorList>
    </citation>
    <scope>NUCLEOTIDE SEQUENCE [LARGE SCALE GENOMIC DNA]</scope>
    <source>
        <strain evidence="1 2">CGMCC 4.5506</strain>
    </source>
</reference>
<name>A0A222VKZ7_9PSEU</name>
<dbReference type="PANTHER" id="PTHR43646">
    <property type="entry name" value="GLYCOSYLTRANSFERASE"/>
    <property type="match status" value="1"/>
</dbReference>
<evidence type="ECO:0000313" key="1">
    <source>
        <dbReference type="EMBL" id="SDC46419.1"/>
    </source>
</evidence>
<dbReference type="RefSeq" id="WP_091799545.1">
    <property type="nucleotide sequence ID" value="NZ_CP016353.1"/>
</dbReference>
<proteinExistence type="predicted"/>
<dbReference type="STRING" id="530584.SAMN05421630_102207"/>
<dbReference type="NCBIfam" id="TIGR03965">
    <property type="entry name" value="mycofact_glyco"/>
    <property type="match status" value="1"/>
</dbReference>
<dbReference type="Pfam" id="PF00535">
    <property type="entry name" value="Glycos_transf_2"/>
    <property type="match status" value="1"/>
</dbReference>
<dbReference type="Proteomes" id="UP000199494">
    <property type="component" value="Unassembled WGS sequence"/>
</dbReference>
<protein>
    <submittedName>
        <fullName evidence="1">Mycofactocin system glycosyltransferase</fullName>
    </submittedName>
</protein>
<dbReference type="AlphaFoldDB" id="A0A222VKZ7"/>
<keyword evidence="1" id="KW-0808">Transferase</keyword>
<gene>
    <name evidence="1" type="ORF">SAMN05421630_102207</name>
</gene>
<keyword evidence="2" id="KW-1185">Reference proteome</keyword>
<dbReference type="InterPro" id="IPR023981">
    <property type="entry name" value="MftF"/>
</dbReference>
<dbReference type="SUPFAM" id="SSF53448">
    <property type="entry name" value="Nucleotide-diphospho-sugar transferases"/>
    <property type="match status" value="1"/>
</dbReference>
<dbReference type="InterPro" id="IPR001173">
    <property type="entry name" value="Glyco_trans_2-like"/>
</dbReference>
<dbReference type="PANTHER" id="PTHR43646:SF6">
    <property type="entry name" value="PRE-MYCOFACTOCIN GLYCOSYLTRANSFERASE"/>
    <property type="match status" value="1"/>
</dbReference>
<dbReference type="KEGG" id="pmad:BAY61_05995"/>
<evidence type="ECO:0000313" key="2">
    <source>
        <dbReference type="Proteomes" id="UP000199494"/>
    </source>
</evidence>
<dbReference type="InterPro" id="IPR029044">
    <property type="entry name" value="Nucleotide-diphossugar_trans"/>
</dbReference>
<accession>A0A222VKZ7</accession>
<sequence>MKTGTLLTMDDSVRRRGPLLIGGSPLRLVRLGVGGAKVLDRWLGGEPLGPAATEHRLARRLVDAGLLHPVPPPELTAAEVTLVVPVKDNPDGVARLVAATPELACHVVVDDGSNRPLPSAAIRHDTPRGPAAARNAGWRTANTRVVAFLDSDTLPEPGWLEPLLRHFSDPAVVAVAPRIRGSQGHSALAAYEADRSSLDLGALPAPVRPMSRVSYVPSAALLVRRDALAAVSGFDEALRFGEDVDLVWKLLELGAVRYEPTAVVGHLPRPSALPWLRQRFEYGTSAAPLALRHPGLLSPARLSAWSAASWALLAAGAPRAALTLAAGSSALLPRKLRSRGIPVRESLRLAALGHLGAGRLLAEAARRAWWPLLLPTARGRRLLLAALLPCVLEWLRERHGRHPSWLALRVADDLAYGAGVWAGAVRERTAAPLLPRFTEGSLR</sequence>
<dbReference type="EMBL" id="FMZE01000002">
    <property type="protein sequence ID" value="SDC46419.1"/>
    <property type="molecule type" value="Genomic_DNA"/>
</dbReference>
<organism evidence="1 2">
    <name type="scientific">Prauserella marina</name>
    <dbReference type="NCBI Taxonomy" id="530584"/>
    <lineage>
        <taxon>Bacteria</taxon>
        <taxon>Bacillati</taxon>
        <taxon>Actinomycetota</taxon>
        <taxon>Actinomycetes</taxon>
        <taxon>Pseudonocardiales</taxon>
        <taxon>Pseudonocardiaceae</taxon>
        <taxon>Prauserella</taxon>
    </lineage>
</organism>
<dbReference type="GO" id="GO:0016740">
    <property type="term" value="F:transferase activity"/>
    <property type="evidence" value="ECO:0007669"/>
    <property type="project" value="UniProtKB-KW"/>
</dbReference>
<dbReference type="Gene3D" id="3.90.550.10">
    <property type="entry name" value="Spore Coat Polysaccharide Biosynthesis Protein SpsA, Chain A"/>
    <property type="match status" value="1"/>
</dbReference>
<dbReference type="OrthoDB" id="5243838at2"/>